<dbReference type="InterPro" id="IPR011937">
    <property type="entry name" value="DHNA_phytyltransferase_MenA"/>
</dbReference>
<proteinExistence type="inferred from homology"/>
<keyword evidence="2" id="KW-0808">Transferase</keyword>
<sequence length="491" mass="53458">MGLWHRPPSGHQPNDTVGVVREQSTCQEIRETETQSYQNSLLLYTAFFPLLLTVILKAAEEAKLLPPSLVFTNSFLRPPAGRSHHFPHMQSHAGITFGFVPNATCTPPFREWTTRLRACTGAPVSNACRISSDFHGKGGLLSGIHEKQLKVGSQRFSQQAVDESTSGDCVSGKEDNDVSRGTLIWRAIKLPIYSVALVPLTVGAAAAYLQTGVFSAKHYFTLLISSVLIITWLNLSNDVYDFDTGADKNKKESVVNLLGSRSGAFIAAYFCLILGFLGVTWTSVSSGSIRANLFLTWAIICGYIYQCPPFRLSYQGLGEPLCFAAFGPFASTAFYLLLRTTSGTHNFELTATVLSASLLVGFTTTLILFCSHFHQIEEDKAVGKISPLVRLGTKRGAILVKGAVLTLYSLLVAFGISGALPLTCILLSALTLPMGIRVVRFVEENHNDKGKIFMAKYYCVRLHALLGVALTAGLVLARTVTNGYVPKQIFS</sequence>
<dbReference type="InterPro" id="IPR026046">
    <property type="entry name" value="UBIAD1"/>
</dbReference>
<evidence type="ECO:0000256" key="4">
    <source>
        <dbReference type="ARBA" id="ARBA00022989"/>
    </source>
</evidence>
<gene>
    <name evidence="7" type="ORF">LTRI10_LOCUS26513</name>
</gene>
<evidence type="ECO:0000313" key="7">
    <source>
        <dbReference type="EMBL" id="CAL1385367.1"/>
    </source>
</evidence>
<dbReference type="GO" id="GO:0042372">
    <property type="term" value="P:phylloquinone biosynthetic process"/>
    <property type="evidence" value="ECO:0007669"/>
    <property type="project" value="InterPro"/>
</dbReference>
<dbReference type="Pfam" id="PF01040">
    <property type="entry name" value="UbiA"/>
    <property type="match status" value="1"/>
</dbReference>
<comment type="subcellular location">
    <subcellularLocation>
        <location evidence="1">Membrane</location>
        <topology evidence="1">Multi-pass membrane protein</topology>
    </subcellularLocation>
</comment>
<feature type="transmembrane region" description="Helical" evidence="6">
    <location>
        <begin position="460"/>
        <end position="481"/>
    </location>
</feature>
<evidence type="ECO:0000313" key="8">
    <source>
        <dbReference type="Proteomes" id="UP001497516"/>
    </source>
</evidence>
<feature type="transmembrane region" description="Helical" evidence="6">
    <location>
        <begin position="255"/>
        <end position="281"/>
    </location>
</feature>
<dbReference type="Proteomes" id="UP001497516">
    <property type="component" value="Chromosome 4"/>
</dbReference>
<reference evidence="7 8" key="1">
    <citation type="submission" date="2024-04" db="EMBL/GenBank/DDBJ databases">
        <authorList>
            <person name="Fracassetti M."/>
        </authorList>
    </citation>
    <scope>NUCLEOTIDE SEQUENCE [LARGE SCALE GENOMIC DNA]</scope>
</reference>
<dbReference type="GO" id="GO:0004659">
    <property type="term" value="F:prenyltransferase activity"/>
    <property type="evidence" value="ECO:0007669"/>
    <property type="project" value="InterPro"/>
</dbReference>
<feature type="transmembrane region" description="Helical" evidence="6">
    <location>
        <begin position="216"/>
        <end position="235"/>
    </location>
</feature>
<evidence type="ECO:0008006" key="9">
    <source>
        <dbReference type="Google" id="ProtNLM"/>
    </source>
</evidence>
<dbReference type="CDD" id="cd13962">
    <property type="entry name" value="PT_UbiA_UBIAD1"/>
    <property type="match status" value="1"/>
</dbReference>
<dbReference type="NCBIfam" id="TIGR02235">
    <property type="entry name" value="menA_cyano-plnt"/>
    <property type="match status" value="1"/>
</dbReference>
<feature type="transmembrane region" description="Helical" evidence="6">
    <location>
        <begin position="349"/>
        <end position="370"/>
    </location>
</feature>
<protein>
    <recommendedName>
        <fullName evidence="9">2-carboxy-1,4-naphthoquinone phytyltransferase, chloroplastic</fullName>
    </recommendedName>
</protein>
<evidence type="ECO:0000256" key="1">
    <source>
        <dbReference type="ARBA" id="ARBA00004141"/>
    </source>
</evidence>
<evidence type="ECO:0000256" key="2">
    <source>
        <dbReference type="ARBA" id="ARBA00022679"/>
    </source>
</evidence>
<accession>A0AAV2EI37</accession>
<keyword evidence="5 6" id="KW-0472">Membrane</keyword>
<evidence type="ECO:0000256" key="6">
    <source>
        <dbReference type="SAM" id="Phobius"/>
    </source>
</evidence>
<dbReference type="PANTHER" id="PTHR13929">
    <property type="entry name" value="1,4-DIHYDROXY-2-NAPHTHOATE OCTAPRENYLTRANSFERASE"/>
    <property type="match status" value="1"/>
</dbReference>
<evidence type="ECO:0000256" key="5">
    <source>
        <dbReference type="ARBA" id="ARBA00023136"/>
    </source>
</evidence>
<organism evidence="7 8">
    <name type="scientific">Linum trigynum</name>
    <dbReference type="NCBI Taxonomy" id="586398"/>
    <lineage>
        <taxon>Eukaryota</taxon>
        <taxon>Viridiplantae</taxon>
        <taxon>Streptophyta</taxon>
        <taxon>Embryophyta</taxon>
        <taxon>Tracheophyta</taxon>
        <taxon>Spermatophyta</taxon>
        <taxon>Magnoliopsida</taxon>
        <taxon>eudicotyledons</taxon>
        <taxon>Gunneridae</taxon>
        <taxon>Pentapetalae</taxon>
        <taxon>rosids</taxon>
        <taxon>fabids</taxon>
        <taxon>Malpighiales</taxon>
        <taxon>Linaceae</taxon>
        <taxon>Linum</taxon>
    </lineage>
</organism>
<keyword evidence="8" id="KW-1185">Reference proteome</keyword>
<feature type="transmembrane region" description="Helical" evidence="6">
    <location>
        <begin position="190"/>
        <end position="210"/>
    </location>
</feature>
<feature type="transmembrane region" description="Helical" evidence="6">
    <location>
        <begin position="317"/>
        <end position="337"/>
    </location>
</feature>
<keyword evidence="3 6" id="KW-0812">Transmembrane</keyword>
<name>A0AAV2EI37_9ROSI</name>
<dbReference type="PANTHER" id="PTHR13929:SF0">
    <property type="entry name" value="UBIA PRENYLTRANSFERASE DOMAIN-CONTAINING PROTEIN 1"/>
    <property type="match status" value="1"/>
</dbReference>
<feature type="transmembrane region" description="Helical" evidence="6">
    <location>
        <begin position="420"/>
        <end position="439"/>
    </location>
</feature>
<keyword evidence="4 6" id="KW-1133">Transmembrane helix</keyword>
<dbReference type="HAMAP" id="MF_01938">
    <property type="entry name" value="MenA_2"/>
    <property type="match status" value="1"/>
</dbReference>
<evidence type="ECO:0000256" key="3">
    <source>
        <dbReference type="ARBA" id="ARBA00022692"/>
    </source>
</evidence>
<dbReference type="GO" id="GO:0016020">
    <property type="term" value="C:membrane"/>
    <property type="evidence" value="ECO:0007669"/>
    <property type="project" value="UniProtKB-SubCell"/>
</dbReference>
<dbReference type="InterPro" id="IPR000537">
    <property type="entry name" value="UbiA_prenyltransferase"/>
</dbReference>
<dbReference type="AlphaFoldDB" id="A0AAV2EI37"/>
<dbReference type="EMBL" id="OZ034817">
    <property type="protein sequence ID" value="CAL1385367.1"/>
    <property type="molecule type" value="Genomic_DNA"/>
</dbReference>